<sequence>MNTVTVTGVMETNIISSEDGKFTYEIQRVFKNNKGEKGIIIQLYPTLCNEDALKLDFTSMHLLNHLEELNLGSIRLINLFSKVTKGSRMSSRNLLVDEDNLAYIRQVMSEEEFKKSKLIIAWGSSMSTSSACNTSKRRIISMFYEYNPKGKLYQLSTEKLQLKNEKAPHLLYMGIRYGNAKWKLEELEFSKEEYTVVEKINSLNQKKNR</sequence>
<dbReference type="STRING" id="1121322.SAMN02745136_05175"/>
<proteinExistence type="predicted"/>
<dbReference type="OrthoDB" id="2049985at2"/>
<evidence type="ECO:0008006" key="3">
    <source>
        <dbReference type="Google" id="ProtNLM"/>
    </source>
</evidence>
<name>A0A1M7BMH0_9FIRM</name>
<keyword evidence="2" id="KW-1185">Reference proteome</keyword>
<dbReference type="InterPro" id="IPR012441">
    <property type="entry name" value="DUF1643"/>
</dbReference>
<dbReference type="RefSeq" id="WP_073280078.1">
    <property type="nucleotide sequence ID" value="NZ_FRAC01000037.1"/>
</dbReference>
<dbReference type="AlphaFoldDB" id="A0A1M7BMH0"/>
<reference evidence="1 2" key="1">
    <citation type="submission" date="2016-11" db="EMBL/GenBank/DDBJ databases">
        <authorList>
            <person name="Jaros S."/>
            <person name="Januszkiewicz K."/>
            <person name="Wedrychowicz H."/>
        </authorList>
    </citation>
    <scope>NUCLEOTIDE SEQUENCE [LARGE SCALE GENOMIC DNA]</scope>
    <source>
        <strain evidence="1 2">DSM 15929</strain>
    </source>
</reference>
<accession>A0A1M7BMH0</accession>
<evidence type="ECO:0000313" key="2">
    <source>
        <dbReference type="Proteomes" id="UP000184386"/>
    </source>
</evidence>
<dbReference type="EMBL" id="FRAC01000037">
    <property type="protein sequence ID" value="SHL55759.1"/>
    <property type="molecule type" value="Genomic_DNA"/>
</dbReference>
<gene>
    <name evidence="1" type="ORF">SAMN02745136_05175</name>
</gene>
<protein>
    <recommendedName>
        <fullName evidence="3">DUF1643 domain-containing protein</fullName>
    </recommendedName>
</protein>
<organism evidence="1 2">
    <name type="scientific">Anaerocolumna jejuensis DSM 15929</name>
    <dbReference type="NCBI Taxonomy" id="1121322"/>
    <lineage>
        <taxon>Bacteria</taxon>
        <taxon>Bacillati</taxon>
        <taxon>Bacillota</taxon>
        <taxon>Clostridia</taxon>
        <taxon>Lachnospirales</taxon>
        <taxon>Lachnospiraceae</taxon>
        <taxon>Anaerocolumna</taxon>
    </lineage>
</organism>
<evidence type="ECO:0000313" key="1">
    <source>
        <dbReference type="EMBL" id="SHL55759.1"/>
    </source>
</evidence>
<dbReference type="Proteomes" id="UP000184386">
    <property type="component" value="Unassembled WGS sequence"/>
</dbReference>
<dbReference type="Pfam" id="PF07799">
    <property type="entry name" value="DUF1643"/>
    <property type="match status" value="1"/>
</dbReference>